<evidence type="ECO:0000256" key="9">
    <source>
        <dbReference type="ARBA" id="ARBA00022842"/>
    </source>
</evidence>
<dbReference type="GO" id="GO:0005524">
    <property type="term" value="F:ATP binding"/>
    <property type="evidence" value="ECO:0007669"/>
    <property type="project" value="UniProtKB-KW"/>
</dbReference>
<keyword evidence="7" id="KW-0547">Nucleotide-binding</keyword>
<protein>
    <recommendedName>
        <fullName evidence="3">tRNA threonylcarbamoyladenosine biosynthesis protein TsaE</fullName>
    </recommendedName>
    <alternativeName>
        <fullName evidence="10">t(6)A37 threonylcarbamoyladenosine biosynthesis protein TsaE</fullName>
    </alternativeName>
</protein>
<evidence type="ECO:0000256" key="4">
    <source>
        <dbReference type="ARBA" id="ARBA00022490"/>
    </source>
</evidence>
<evidence type="ECO:0000256" key="6">
    <source>
        <dbReference type="ARBA" id="ARBA00022723"/>
    </source>
</evidence>
<dbReference type="SUPFAM" id="SSF52540">
    <property type="entry name" value="P-loop containing nucleoside triphosphate hydrolases"/>
    <property type="match status" value="1"/>
</dbReference>
<dbReference type="RefSeq" id="WP_200756925.1">
    <property type="nucleotide sequence ID" value="NZ_AP023366.1"/>
</dbReference>
<evidence type="ECO:0000256" key="3">
    <source>
        <dbReference type="ARBA" id="ARBA00019010"/>
    </source>
</evidence>
<dbReference type="GO" id="GO:0046872">
    <property type="term" value="F:metal ion binding"/>
    <property type="evidence" value="ECO:0007669"/>
    <property type="project" value="UniProtKB-KW"/>
</dbReference>
<evidence type="ECO:0000256" key="2">
    <source>
        <dbReference type="ARBA" id="ARBA00007599"/>
    </source>
</evidence>
<dbReference type="GO" id="GO:0002949">
    <property type="term" value="P:tRNA threonylcarbamoyladenosine modification"/>
    <property type="evidence" value="ECO:0007669"/>
    <property type="project" value="InterPro"/>
</dbReference>
<dbReference type="EMBL" id="AP023366">
    <property type="protein sequence ID" value="BCJ87192.1"/>
    <property type="molecule type" value="Genomic_DNA"/>
</dbReference>
<organism evidence="11 12">
    <name type="scientific">Effusibacillus dendaii</name>
    <dbReference type="NCBI Taxonomy" id="2743772"/>
    <lineage>
        <taxon>Bacteria</taxon>
        <taxon>Bacillati</taxon>
        <taxon>Bacillota</taxon>
        <taxon>Bacilli</taxon>
        <taxon>Bacillales</taxon>
        <taxon>Alicyclobacillaceae</taxon>
        <taxon>Effusibacillus</taxon>
    </lineage>
</organism>
<evidence type="ECO:0000256" key="7">
    <source>
        <dbReference type="ARBA" id="ARBA00022741"/>
    </source>
</evidence>
<name>A0A7I8DD32_9BACL</name>
<dbReference type="GO" id="GO:0016740">
    <property type="term" value="F:transferase activity"/>
    <property type="evidence" value="ECO:0007669"/>
    <property type="project" value="UniProtKB-KW"/>
</dbReference>
<dbReference type="Gene3D" id="3.40.50.300">
    <property type="entry name" value="P-loop containing nucleotide triphosphate hydrolases"/>
    <property type="match status" value="1"/>
</dbReference>
<comment type="subcellular location">
    <subcellularLocation>
        <location evidence="1">Cytoplasm</location>
    </subcellularLocation>
</comment>
<keyword evidence="4" id="KW-0963">Cytoplasm</keyword>
<dbReference type="NCBIfam" id="TIGR00150">
    <property type="entry name" value="T6A_YjeE"/>
    <property type="match status" value="1"/>
</dbReference>
<keyword evidence="6" id="KW-0479">Metal-binding</keyword>
<dbReference type="AlphaFoldDB" id="A0A7I8DD32"/>
<dbReference type="GO" id="GO:0005737">
    <property type="term" value="C:cytoplasm"/>
    <property type="evidence" value="ECO:0007669"/>
    <property type="project" value="UniProtKB-SubCell"/>
</dbReference>
<accession>A0A7I8DD32</accession>
<gene>
    <name evidence="11" type="ORF">skT53_21770</name>
</gene>
<evidence type="ECO:0000256" key="10">
    <source>
        <dbReference type="ARBA" id="ARBA00032441"/>
    </source>
</evidence>
<proteinExistence type="inferred from homology"/>
<evidence type="ECO:0000313" key="11">
    <source>
        <dbReference type="EMBL" id="BCJ87192.1"/>
    </source>
</evidence>
<dbReference type="FunFam" id="3.40.50.300:FF:000777">
    <property type="entry name" value="tRNA (N6-adenosine(37)-N6)-threonylcarbamoyltransferase complex ATPase TsaE"/>
    <property type="match status" value="1"/>
</dbReference>
<keyword evidence="5" id="KW-0819">tRNA processing</keyword>
<dbReference type="InterPro" id="IPR003442">
    <property type="entry name" value="T6A_TsaE"/>
</dbReference>
<evidence type="ECO:0000256" key="8">
    <source>
        <dbReference type="ARBA" id="ARBA00022840"/>
    </source>
</evidence>
<reference evidence="11 12" key="1">
    <citation type="submission" date="2020-08" db="EMBL/GenBank/DDBJ databases">
        <title>Complete Genome Sequence of Effusibacillus dendaii Strain skT53, Isolated from Farmland soil.</title>
        <authorList>
            <person name="Konishi T."/>
            <person name="Kawasaki H."/>
        </authorList>
    </citation>
    <scope>NUCLEOTIDE SEQUENCE [LARGE SCALE GENOMIC DNA]</scope>
    <source>
        <strain evidence="12">skT53</strain>
    </source>
</reference>
<comment type="similarity">
    <text evidence="2">Belongs to the TsaE family.</text>
</comment>
<evidence type="ECO:0000313" key="12">
    <source>
        <dbReference type="Proteomes" id="UP000593802"/>
    </source>
</evidence>
<keyword evidence="9" id="KW-0460">Magnesium</keyword>
<keyword evidence="12" id="KW-1185">Reference proteome</keyword>
<keyword evidence="11" id="KW-0808">Transferase</keyword>
<dbReference type="PANTHER" id="PTHR33540:SF2">
    <property type="entry name" value="TRNA THREONYLCARBAMOYLADENOSINE BIOSYNTHESIS PROTEIN TSAE"/>
    <property type="match status" value="1"/>
</dbReference>
<dbReference type="Proteomes" id="UP000593802">
    <property type="component" value="Chromosome"/>
</dbReference>
<dbReference type="KEGG" id="eff:skT53_21770"/>
<dbReference type="Pfam" id="PF02367">
    <property type="entry name" value="TsaE"/>
    <property type="match status" value="1"/>
</dbReference>
<dbReference type="PANTHER" id="PTHR33540">
    <property type="entry name" value="TRNA THREONYLCARBAMOYLADENOSINE BIOSYNTHESIS PROTEIN TSAE"/>
    <property type="match status" value="1"/>
</dbReference>
<evidence type="ECO:0000256" key="5">
    <source>
        <dbReference type="ARBA" id="ARBA00022694"/>
    </source>
</evidence>
<dbReference type="InterPro" id="IPR027417">
    <property type="entry name" value="P-loop_NTPase"/>
</dbReference>
<evidence type="ECO:0000256" key="1">
    <source>
        <dbReference type="ARBA" id="ARBA00004496"/>
    </source>
</evidence>
<keyword evidence="8" id="KW-0067">ATP-binding</keyword>
<sequence length="155" mass="17375">MFQRITHTPEETKQIAKTLAELLGAGDVLTLAGDLGAGKTTFTQGLASGLGIEEAVSSPTFTLIREYEGRIPLYHIDVYRLGEQAGGENLGWDEYFYGNGVTVVEWADFIKNWLPDEWLQIEIQKTGDLERTIHISGVGERFQRMVKELDDRCPI</sequence>